<feature type="compositionally biased region" description="Low complexity" evidence="1">
    <location>
        <begin position="268"/>
        <end position="281"/>
    </location>
</feature>
<name>A0ABY8QEV0_9RHOB</name>
<dbReference type="CDD" id="cd10936">
    <property type="entry name" value="CE4_DAC2"/>
    <property type="match status" value="1"/>
</dbReference>
<gene>
    <name evidence="2" type="ORF">QF118_14575</name>
</gene>
<dbReference type="EMBL" id="CP124616">
    <property type="protein sequence ID" value="WGW03139.1"/>
    <property type="molecule type" value="Genomic_DNA"/>
</dbReference>
<evidence type="ECO:0000313" key="2">
    <source>
        <dbReference type="EMBL" id="WGW03139.1"/>
    </source>
</evidence>
<feature type="compositionally biased region" description="Low complexity" evidence="1">
    <location>
        <begin position="182"/>
        <end position="216"/>
    </location>
</feature>
<feature type="region of interest" description="Disordered" evidence="1">
    <location>
        <begin position="33"/>
        <end position="285"/>
    </location>
</feature>
<dbReference type="SUPFAM" id="SSF88713">
    <property type="entry name" value="Glycoside hydrolase/deacetylase"/>
    <property type="match status" value="1"/>
</dbReference>
<feature type="compositionally biased region" description="Low complexity" evidence="1">
    <location>
        <begin position="64"/>
        <end position="75"/>
    </location>
</feature>
<proteinExistence type="predicted"/>
<dbReference type="Proteomes" id="UP001241605">
    <property type="component" value="Chromosome"/>
</dbReference>
<feature type="compositionally biased region" description="Low complexity" evidence="1">
    <location>
        <begin position="44"/>
        <end position="54"/>
    </location>
</feature>
<dbReference type="Pfam" id="PF04748">
    <property type="entry name" value="Polysacc_deac_2"/>
    <property type="match status" value="1"/>
</dbReference>
<reference evidence="2 3" key="1">
    <citation type="submission" date="2023-05" db="EMBL/GenBank/DDBJ databases">
        <title>YMD87, complete Genome.</title>
        <authorList>
            <person name="Zhang J."/>
            <person name="Xu X."/>
        </authorList>
    </citation>
    <scope>NUCLEOTIDE SEQUENCE [LARGE SCALE GENOMIC DNA]</scope>
    <source>
        <strain evidence="2 3">YMD87</strain>
    </source>
</reference>
<sequence length="506" mass="50880">MARGFVMGAIWGTVVAGFGAAALSIAVGTPGNQTSPLPPVPQVDQSPAPQASDAAPERPVVQEPTAADAPKAPAAVESTQPGRSPEPETGVTLPEQPAADLAPPEAPGQIGTDTEPPAPPQIGEAPQAPQAVSDAPAAPLSVSSDAPVVPTAQAEAPDMPAPEQALSISTDPAQPPKPAAPAPAQAEAPAPEAAQVDQPPADDPAAIPDTPDDPAQSAEDLPQLRAEPGEQDGAIGLGTSAGTLTDREPAVPQGRLPSIGGDSDAPQDAATAGTATGLGDDSPLIRFSAPAEAAPDQPRMAIVLIDDGTGPLGPDALGSFPFPVTFAIDPAHPAPQETAAAYRDLGFEVMVLADIPEGAQASDVEVSLAGALDAVPQAIGVLEDPQGGIQGSRAISTQVTEALAASGHGLVTLPKGLNTAQQLAAKAGVPSATLFRDFDGEGQDARVIRRFLDQAAFRSRQEGAVIMLGRLRADTVSALMLWGLQDRASSVALVPVSFVLRETLGE</sequence>
<organism evidence="2 3">
    <name type="scientific">Tropicibacter oceani</name>
    <dbReference type="NCBI Taxonomy" id="3058420"/>
    <lineage>
        <taxon>Bacteria</taxon>
        <taxon>Pseudomonadati</taxon>
        <taxon>Pseudomonadota</taxon>
        <taxon>Alphaproteobacteria</taxon>
        <taxon>Rhodobacterales</taxon>
        <taxon>Roseobacteraceae</taxon>
        <taxon>Tropicibacter</taxon>
    </lineage>
</organism>
<evidence type="ECO:0000256" key="1">
    <source>
        <dbReference type="SAM" id="MobiDB-lite"/>
    </source>
</evidence>
<dbReference type="InterPro" id="IPR006837">
    <property type="entry name" value="Divergent_DAC"/>
</dbReference>
<evidence type="ECO:0000313" key="3">
    <source>
        <dbReference type="Proteomes" id="UP001241605"/>
    </source>
</evidence>
<protein>
    <submittedName>
        <fullName evidence="2">Divergent polysaccharide deacetylase family protein</fullName>
    </submittedName>
</protein>
<dbReference type="RefSeq" id="WP_282299766.1">
    <property type="nucleotide sequence ID" value="NZ_CP124616.1"/>
</dbReference>
<keyword evidence="3" id="KW-1185">Reference proteome</keyword>
<accession>A0ABY8QEV0</accession>
<dbReference type="Gene3D" id="3.20.20.370">
    <property type="entry name" value="Glycoside hydrolase/deacetylase"/>
    <property type="match status" value="1"/>
</dbReference>
<dbReference type="InterPro" id="IPR011330">
    <property type="entry name" value="Glyco_hydro/deAcase_b/a-brl"/>
</dbReference>